<accession>A0ABP1C1Y7</accession>
<dbReference type="SUPFAM" id="SSF54171">
    <property type="entry name" value="DNA-binding domain"/>
    <property type="match status" value="1"/>
</dbReference>
<proteinExistence type="predicted"/>
<feature type="region of interest" description="Disordered" evidence="6">
    <location>
        <begin position="121"/>
        <end position="157"/>
    </location>
</feature>
<evidence type="ECO:0000256" key="2">
    <source>
        <dbReference type="ARBA" id="ARBA00023015"/>
    </source>
</evidence>
<comment type="subcellular location">
    <subcellularLocation>
        <location evidence="1">Nucleus</location>
    </subcellularLocation>
</comment>
<dbReference type="Proteomes" id="UP001497522">
    <property type="component" value="Chromosome 9"/>
</dbReference>
<dbReference type="SMART" id="SM00380">
    <property type="entry name" value="AP2"/>
    <property type="match status" value="1"/>
</dbReference>
<sequence>MALHEMLLQAGCCSSMQVPKRKSRDSLLEASSAKREKLQPAAGLQLEQLPLHLLGLCMRCSAPATVHPFCVACLCHLQNHSSRGFQACPPLQHEYRSPHQDLGSSSWSNFNSRPRFFSHGSSCSYQEPPELADVVQKPPPPPPAAAAAPEPAASEARNVQDLEGIAAVVGSRALFGRRSSSSTTSTASELLISSSSWQPSCSPASVPPAVQMMMTAFNSSSSFHDMASDPSTSETALNCSQALRGDPSSTPMTSCCAVESSGLILSSQRNKPTASSGNNLQHPAAASVLNVRTASSSTAAAVRVYRGVRKRPWGRWSAEIRDRIGKCRHWLGTFDTAEDAARAYDAAARNLRGAKARTNFVIPSSYSCCSSSSSSPSSVHGAAAAESPCKISMVHGRRNSIKVANVVPIAAASSDHDPSSFPAAAVDHMQFDEFNNVPQTAAGAGHDLQQQLPPAIRALELDLKLGFCSPKSSSSSLEESAQESTSASATTYPFT</sequence>
<evidence type="ECO:0000256" key="5">
    <source>
        <dbReference type="ARBA" id="ARBA00023242"/>
    </source>
</evidence>
<evidence type="ECO:0000256" key="6">
    <source>
        <dbReference type="SAM" id="MobiDB-lite"/>
    </source>
</evidence>
<evidence type="ECO:0000256" key="3">
    <source>
        <dbReference type="ARBA" id="ARBA00023125"/>
    </source>
</evidence>
<evidence type="ECO:0000313" key="9">
    <source>
        <dbReference type="Proteomes" id="UP001497522"/>
    </source>
</evidence>
<keyword evidence="4" id="KW-0804">Transcription</keyword>
<evidence type="ECO:0000256" key="1">
    <source>
        <dbReference type="ARBA" id="ARBA00004123"/>
    </source>
</evidence>
<feature type="domain" description="AP2/ERF" evidence="7">
    <location>
        <begin position="304"/>
        <end position="361"/>
    </location>
</feature>
<dbReference type="Pfam" id="PF00847">
    <property type="entry name" value="AP2"/>
    <property type="match status" value="1"/>
</dbReference>
<dbReference type="PRINTS" id="PR00367">
    <property type="entry name" value="ETHRSPELEMNT"/>
</dbReference>
<dbReference type="Gene3D" id="3.30.730.10">
    <property type="entry name" value="AP2/ERF domain"/>
    <property type="match status" value="1"/>
</dbReference>
<feature type="compositionally biased region" description="Low complexity" evidence="6">
    <location>
        <begin position="145"/>
        <end position="156"/>
    </location>
</feature>
<feature type="region of interest" description="Disordered" evidence="6">
    <location>
        <begin position="472"/>
        <end position="495"/>
    </location>
</feature>
<dbReference type="InterPro" id="IPR036955">
    <property type="entry name" value="AP2/ERF_dom_sf"/>
</dbReference>
<dbReference type="PANTHER" id="PTHR31677">
    <property type="entry name" value="AP2 DOMAIN CLASS TRANSCRIPTION FACTOR"/>
    <property type="match status" value="1"/>
</dbReference>
<dbReference type="InterPro" id="IPR001471">
    <property type="entry name" value="AP2/ERF_dom"/>
</dbReference>
<evidence type="ECO:0000259" key="7">
    <source>
        <dbReference type="PROSITE" id="PS51032"/>
    </source>
</evidence>
<keyword evidence="2" id="KW-0805">Transcription regulation</keyword>
<name>A0ABP1C1Y7_9BRYO</name>
<dbReference type="PROSITE" id="PS51032">
    <property type="entry name" value="AP2_ERF"/>
    <property type="match status" value="1"/>
</dbReference>
<gene>
    <name evidence="8" type="ORF">CSSPJE1EN2_LOCUS24084</name>
</gene>
<evidence type="ECO:0000256" key="4">
    <source>
        <dbReference type="ARBA" id="ARBA00023163"/>
    </source>
</evidence>
<protein>
    <recommendedName>
        <fullName evidence="7">AP2/ERF domain-containing protein</fullName>
    </recommendedName>
</protein>
<keyword evidence="9" id="KW-1185">Reference proteome</keyword>
<dbReference type="PANTHER" id="PTHR31677:SF75">
    <property type="entry name" value="ETHYLENE-RESPONSIVE TRANSCRIPTION FACTOR ERF084"/>
    <property type="match status" value="1"/>
</dbReference>
<keyword evidence="5" id="KW-0539">Nucleus</keyword>
<organism evidence="8 9">
    <name type="scientific">Sphagnum jensenii</name>
    <dbReference type="NCBI Taxonomy" id="128206"/>
    <lineage>
        <taxon>Eukaryota</taxon>
        <taxon>Viridiplantae</taxon>
        <taxon>Streptophyta</taxon>
        <taxon>Embryophyta</taxon>
        <taxon>Bryophyta</taxon>
        <taxon>Sphagnophytina</taxon>
        <taxon>Sphagnopsida</taxon>
        <taxon>Sphagnales</taxon>
        <taxon>Sphagnaceae</taxon>
        <taxon>Sphagnum</taxon>
    </lineage>
</organism>
<reference evidence="8" key="1">
    <citation type="submission" date="2024-03" db="EMBL/GenBank/DDBJ databases">
        <authorList>
            <consortium name="ELIXIR-Norway"/>
            <consortium name="Elixir Norway"/>
        </authorList>
    </citation>
    <scope>NUCLEOTIDE SEQUENCE</scope>
</reference>
<evidence type="ECO:0000313" key="8">
    <source>
        <dbReference type="EMBL" id="CAK9882833.1"/>
    </source>
</evidence>
<dbReference type="InterPro" id="IPR016177">
    <property type="entry name" value="DNA-bd_dom_sf"/>
</dbReference>
<keyword evidence="3" id="KW-0238">DNA-binding</keyword>
<dbReference type="EMBL" id="OZ023710">
    <property type="protein sequence ID" value="CAK9882833.1"/>
    <property type="molecule type" value="Genomic_DNA"/>
</dbReference>
<dbReference type="CDD" id="cd00018">
    <property type="entry name" value="AP2"/>
    <property type="match status" value="1"/>
</dbReference>